<dbReference type="RefSeq" id="WP_171778825.1">
    <property type="nucleotide sequence ID" value="NZ_CP045273.1"/>
</dbReference>
<dbReference type="GO" id="GO:0009223">
    <property type="term" value="P:pyrimidine deoxyribonucleotide catabolic process"/>
    <property type="evidence" value="ECO:0007669"/>
    <property type="project" value="TreeGrafter"/>
</dbReference>
<accession>A0A6M6E5K1</accession>
<evidence type="ECO:0000313" key="3">
    <source>
        <dbReference type="EMBL" id="QJX80826.1"/>
    </source>
</evidence>
<evidence type="ECO:0000256" key="1">
    <source>
        <dbReference type="ARBA" id="ARBA00009589"/>
    </source>
</evidence>
<evidence type="ECO:0000313" key="4">
    <source>
        <dbReference type="Proteomes" id="UP000501076"/>
    </source>
</evidence>
<dbReference type="AlphaFoldDB" id="A0A6M6E5K1"/>
<dbReference type="Gene3D" id="3.40.50.1000">
    <property type="entry name" value="HAD superfamily/HAD-like"/>
    <property type="match status" value="1"/>
</dbReference>
<geneLocation type="plasmid" evidence="4">
    <name>pfdu301a</name>
</geneLocation>
<keyword evidence="3" id="KW-0614">Plasmid</keyword>
<comment type="similarity">
    <text evidence="1">Belongs to the 5'(3')-deoxyribonucleotidase family.</text>
</comment>
<feature type="active site" description="Nucleophile" evidence="2">
    <location>
        <position position="27"/>
    </location>
</feature>
<organism evidence="3 4">
    <name type="scientific">Priestia megaterium</name>
    <name type="common">Bacillus megaterium</name>
    <dbReference type="NCBI Taxonomy" id="1404"/>
    <lineage>
        <taxon>Bacteria</taxon>
        <taxon>Bacillati</taxon>
        <taxon>Bacillota</taxon>
        <taxon>Bacilli</taxon>
        <taxon>Bacillales</taxon>
        <taxon>Bacillaceae</taxon>
        <taxon>Priestia</taxon>
    </lineage>
</organism>
<dbReference type="Pfam" id="PF06941">
    <property type="entry name" value="NT5C"/>
    <property type="match status" value="1"/>
</dbReference>
<name>A0A6M6E5K1_PRIMG</name>
<feature type="active site" description="Proton donor" evidence="2">
    <location>
        <position position="29"/>
    </location>
</feature>
<dbReference type="Proteomes" id="UP000501076">
    <property type="component" value="Plasmid pFDU301A"/>
</dbReference>
<dbReference type="EMBL" id="CP045273">
    <property type="protein sequence ID" value="QJX80826.1"/>
    <property type="molecule type" value="Genomic_DNA"/>
</dbReference>
<dbReference type="InterPro" id="IPR036412">
    <property type="entry name" value="HAD-like_sf"/>
</dbReference>
<dbReference type="InterPro" id="IPR010708">
    <property type="entry name" value="5'(3')-deoxyribonucleotidase"/>
</dbReference>
<dbReference type="InterPro" id="IPR023214">
    <property type="entry name" value="HAD_sf"/>
</dbReference>
<dbReference type="GO" id="GO:0008253">
    <property type="term" value="F:5'-nucleotidase activity"/>
    <property type="evidence" value="ECO:0007669"/>
    <property type="project" value="InterPro"/>
</dbReference>
<sequence>MKNKTIFDTEKSTVQPEQKNKPIILLDIDDTIAAFGPFYWNLHNTVFDDNVNYFDVIDWDLDKFSKRGPDAYKLFKYPGLFRNLPPMPYAKEFVEKLREKGEVIVVSDSPSGTSYKETVNLDCINKEHKIEFPHSNPADDKREWLKEHFNFKKEDIIFTSRKELVMGDILIDDKPATYEKFKKLNRNIILMDAPYNQHIQTNWRAKDLNQAIEMVYAMLEEMDELAS</sequence>
<dbReference type="SUPFAM" id="SSF56784">
    <property type="entry name" value="HAD-like"/>
    <property type="match status" value="1"/>
</dbReference>
<protein>
    <submittedName>
        <fullName evidence="3">Uncharacterized protein</fullName>
    </submittedName>
</protein>
<dbReference type="PANTHER" id="PTHR16504:SF4">
    <property type="entry name" value="5'(3')-DEOXYRIBONUCLEOTIDASE"/>
    <property type="match status" value="1"/>
</dbReference>
<proteinExistence type="inferred from homology"/>
<dbReference type="PANTHER" id="PTHR16504">
    <property type="entry name" value="5'(3')-DEOXYRIBONUCLEOTIDASE"/>
    <property type="match status" value="1"/>
</dbReference>
<evidence type="ECO:0000256" key="2">
    <source>
        <dbReference type="PIRSR" id="PIRSR610708-1"/>
    </source>
</evidence>
<reference evidence="3 4" key="1">
    <citation type="submission" date="2019-10" db="EMBL/GenBank/DDBJ databases">
        <title>Complete genome sequences for adaption low water activity.</title>
        <authorList>
            <person name="Zhao L."/>
            <person name="Zhong J."/>
        </authorList>
    </citation>
    <scope>NUCLEOTIDE SEQUENCE [LARGE SCALE GENOMIC DNA]</scope>
    <source>
        <strain evidence="3 4">FDU301</strain>
        <plasmid evidence="4">pfdu301a</plasmid>
    </source>
</reference>
<gene>
    <name evidence="3" type="ORF">FDZ14_32575</name>
</gene>